<dbReference type="RefSeq" id="WP_173576312.1">
    <property type="nucleotide sequence ID" value="NZ_WOSW01000004.1"/>
</dbReference>
<proteinExistence type="predicted"/>
<organism evidence="1 2">
    <name type="scientific">Acetobacter fallax</name>
    <dbReference type="NCBI Taxonomy" id="1737473"/>
    <lineage>
        <taxon>Bacteria</taxon>
        <taxon>Pseudomonadati</taxon>
        <taxon>Pseudomonadota</taxon>
        <taxon>Alphaproteobacteria</taxon>
        <taxon>Acetobacterales</taxon>
        <taxon>Acetobacteraceae</taxon>
        <taxon>Acetobacter</taxon>
    </lineage>
</organism>
<gene>
    <name evidence="1" type="ORF">GOB84_03860</name>
</gene>
<reference evidence="1 2" key="1">
    <citation type="journal article" date="2020" name="Int. J. Syst. Evol. Microbiol.">
        <title>Novel acetic acid bacteria from cider fermentations: Acetobacter conturbans sp. nov. and Acetobacter fallax sp. nov.</title>
        <authorList>
            <person name="Sombolestani A.S."/>
            <person name="Cleenwerck I."/>
            <person name="Cnockaert M."/>
            <person name="Borremans W."/>
            <person name="Wieme A.D."/>
            <person name="De Vuyst L."/>
            <person name="Vandamme P."/>
        </authorList>
    </citation>
    <scope>NUCLEOTIDE SEQUENCE [LARGE SCALE GENOMIC DNA]</scope>
    <source>
        <strain evidence="1 2">LMG 1637</strain>
    </source>
</reference>
<keyword evidence="2" id="KW-1185">Reference proteome</keyword>
<name>A0ABX0K5P2_9PROT</name>
<evidence type="ECO:0000313" key="1">
    <source>
        <dbReference type="EMBL" id="NHO31705.1"/>
    </source>
</evidence>
<evidence type="ECO:0000313" key="2">
    <source>
        <dbReference type="Proteomes" id="UP000615326"/>
    </source>
</evidence>
<dbReference type="GO" id="GO:0016787">
    <property type="term" value="F:hydrolase activity"/>
    <property type="evidence" value="ECO:0007669"/>
    <property type="project" value="UniProtKB-KW"/>
</dbReference>
<dbReference type="Proteomes" id="UP000615326">
    <property type="component" value="Unassembled WGS sequence"/>
</dbReference>
<sequence length="109" mass="11838">MYPDTPIRRQTYLATAAPTTVEGARVTTQSKSLTTAKGTFCKVTGTIAPAISFEIDLPQNKWTRRFVQSGCGGLCGMVNASIGNASRRTPARFIRSRSLPDTAVKETRK</sequence>
<comment type="caution">
    <text evidence="1">The sequence shown here is derived from an EMBL/GenBank/DDBJ whole genome shotgun (WGS) entry which is preliminary data.</text>
</comment>
<dbReference type="EMBL" id="WOSW01000004">
    <property type="protein sequence ID" value="NHO31705.1"/>
    <property type="molecule type" value="Genomic_DNA"/>
</dbReference>
<protein>
    <submittedName>
        <fullName evidence="1">Tannase/feruloyl esterase family alpha/beta hydrolase</fullName>
    </submittedName>
</protein>
<accession>A0ABX0K5P2</accession>
<keyword evidence="1" id="KW-0378">Hydrolase</keyword>